<feature type="transmembrane region" description="Helical" evidence="8">
    <location>
        <begin position="368"/>
        <end position="387"/>
    </location>
</feature>
<comment type="subcellular location">
    <subcellularLocation>
        <location evidence="1">Cell membrane</location>
        <topology evidence="1">Multi-pass membrane protein</topology>
    </subcellularLocation>
</comment>
<feature type="transmembrane region" description="Helical" evidence="8">
    <location>
        <begin position="337"/>
        <end position="356"/>
    </location>
</feature>
<feature type="transmembrane region" description="Helical" evidence="8">
    <location>
        <begin position="105"/>
        <end position="122"/>
    </location>
</feature>
<dbReference type="InterPro" id="IPR038731">
    <property type="entry name" value="RgtA/B/C-like"/>
</dbReference>
<accession>A0A6J4HFI3</accession>
<evidence type="ECO:0000259" key="9">
    <source>
        <dbReference type="Pfam" id="PF13231"/>
    </source>
</evidence>
<keyword evidence="3" id="KW-0328">Glycosyltransferase</keyword>
<feature type="transmembrane region" description="Helical" evidence="8">
    <location>
        <begin position="27"/>
        <end position="47"/>
    </location>
</feature>
<evidence type="ECO:0000256" key="8">
    <source>
        <dbReference type="SAM" id="Phobius"/>
    </source>
</evidence>
<evidence type="ECO:0000313" key="10">
    <source>
        <dbReference type="EMBL" id="CAA9221785.1"/>
    </source>
</evidence>
<dbReference type="PANTHER" id="PTHR33908">
    <property type="entry name" value="MANNOSYLTRANSFERASE YKCB-RELATED"/>
    <property type="match status" value="1"/>
</dbReference>
<keyword evidence="2" id="KW-1003">Cell membrane</keyword>
<feature type="transmembrane region" description="Helical" evidence="8">
    <location>
        <begin position="222"/>
        <end position="242"/>
    </location>
</feature>
<keyword evidence="6 8" id="KW-1133">Transmembrane helix</keyword>
<dbReference type="GO" id="GO:0016763">
    <property type="term" value="F:pentosyltransferase activity"/>
    <property type="evidence" value="ECO:0007669"/>
    <property type="project" value="TreeGrafter"/>
</dbReference>
<dbReference type="EMBL" id="CADCTO010000069">
    <property type="protein sequence ID" value="CAA9221785.1"/>
    <property type="molecule type" value="Genomic_DNA"/>
</dbReference>
<evidence type="ECO:0000256" key="7">
    <source>
        <dbReference type="ARBA" id="ARBA00023136"/>
    </source>
</evidence>
<feature type="transmembrane region" description="Helical" evidence="8">
    <location>
        <begin position="154"/>
        <end position="172"/>
    </location>
</feature>
<feature type="domain" description="Glycosyltransferase RgtA/B/C/D-like" evidence="9">
    <location>
        <begin position="82"/>
        <end position="234"/>
    </location>
</feature>
<keyword evidence="7 8" id="KW-0472">Membrane</keyword>
<dbReference type="Pfam" id="PF13231">
    <property type="entry name" value="PMT_2"/>
    <property type="match status" value="1"/>
</dbReference>
<dbReference type="PANTHER" id="PTHR33908:SF11">
    <property type="entry name" value="MEMBRANE PROTEIN"/>
    <property type="match status" value="1"/>
</dbReference>
<reference evidence="10" key="1">
    <citation type="submission" date="2020-02" db="EMBL/GenBank/DDBJ databases">
        <authorList>
            <person name="Meier V. D."/>
        </authorList>
    </citation>
    <scope>NUCLEOTIDE SEQUENCE</scope>
    <source>
        <strain evidence="10">AVDCRST_MAG63</strain>
    </source>
</reference>
<proteinExistence type="predicted"/>
<keyword evidence="5 8" id="KW-0812">Transmembrane</keyword>
<evidence type="ECO:0000256" key="4">
    <source>
        <dbReference type="ARBA" id="ARBA00022679"/>
    </source>
</evidence>
<evidence type="ECO:0000256" key="5">
    <source>
        <dbReference type="ARBA" id="ARBA00022692"/>
    </source>
</evidence>
<dbReference type="InterPro" id="IPR050297">
    <property type="entry name" value="LipidA_mod_glycosyltrf_83"/>
</dbReference>
<protein>
    <recommendedName>
        <fullName evidence="9">Glycosyltransferase RgtA/B/C/D-like domain-containing protein</fullName>
    </recommendedName>
</protein>
<sequence>MADVLVEADSPQLAVPGPAPRRVPDRWIWAALAIMLIGFALRLAGFLSNRSLWLDEAYLALNLMQRDFGELLQPLSYRQAAPVGFLLAADAATLLLGSGEQALRFVPLLAGLASLPLFWLLARRCLPAPEALGALGLFAGLPPLVYYASELKQYSLDVAVALAILLSGQSVLQGDRFRARRYVILALVGAAAVWFSHPAVFVLGGVGAALFLCAKDVRGRRALLIVGALWAACFLANYLLFLRGIRDQGELHSSWQGRFLRWPVSPGAIRQDLELLLQPFTVVLGFAEYGLAALAYAAGLAALFRRDRRLFWLLAAPFFPAFLASLLRLFPFASRPILYTAPLFLLPIAAGLGRLWRSPGFGGRFVSGVFLFLLLHGPAVATVKDFLRPKGREEMRGVLAYVSPRLRPGDTVWVNDRGRIAFRYYVRYRGFGEFTALDPVFGRGIEGTGRKIDRVRQEMHSLAGRRRVWLIFSIPPEGTHDRIDARILALSALGGLGRQLDRREARGCFAYLYDLSGPSAPEPGRAAGR</sequence>
<feature type="transmembrane region" description="Helical" evidence="8">
    <location>
        <begin position="184"/>
        <end position="210"/>
    </location>
</feature>
<feature type="transmembrane region" description="Helical" evidence="8">
    <location>
        <begin position="310"/>
        <end position="330"/>
    </location>
</feature>
<evidence type="ECO:0000256" key="6">
    <source>
        <dbReference type="ARBA" id="ARBA00022989"/>
    </source>
</evidence>
<dbReference type="AlphaFoldDB" id="A0A6J4HFI3"/>
<evidence type="ECO:0000256" key="2">
    <source>
        <dbReference type="ARBA" id="ARBA00022475"/>
    </source>
</evidence>
<feature type="transmembrane region" description="Helical" evidence="8">
    <location>
        <begin position="280"/>
        <end position="304"/>
    </location>
</feature>
<evidence type="ECO:0000256" key="3">
    <source>
        <dbReference type="ARBA" id="ARBA00022676"/>
    </source>
</evidence>
<feature type="transmembrane region" description="Helical" evidence="8">
    <location>
        <begin position="131"/>
        <end position="148"/>
    </location>
</feature>
<dbReference type="GO" id="GO:0005886">
    <property type="term" value="C:plasma membrane"/>
    <property type="evidence" value="ECO:0007669"/>
    <property type="project" value="UniProtKB-SubCell"/>
</dbReference>
<gene>
    <name evidence="10" type="ORF">AVDCRST_MAG63-537</name>
</gene>
<evidence type="ECO:0000256" key="1">
    <source>
        <dbReference type="ARBA" id="ARBA00004651"/>
    </source>
</evidence>
<name>A0A6J4HFI3_9BACT</name>
<dbReference type="GO" id="GO:0009103">
    <property type="term" value="P:lipopolysaccharide biosynthetic process"/>
    <property type="evidence" value="ECO:0007669"/>
    <property type="project" value="UniProtKB-ARBA"/>
</dbReference>
<keyword evidence="4" id="KW-0808">Transferase</keyword>
<organism evidence="10">
    <name type="scientific">uncultured Armatimonadetes bacterium</name>
    <dbReference type="NCBI Taxonomy" id="157466"/>
    <lineage>
        <taxon>Bacteria</taxon>
        <taxon>Bacillati</taxon>
        <taxon>Armatimonadota</taxon>
        <taxon>environmental samples</taxon>
    </lineage>
</organism>